<proteinExistence type="predicted"/>
<dbReference type="EMBL" id="LITQ01000022">
    <property type="protein sequence ID" value="OAA92024.1"/>
    <property type="molecule type" value="Genomic_DNA"/>
</dbReference>
<dbReference type="Pfam" id="PF01243">
    <property type="entry name" value="PNPOx_N"/>
    <property type="match status" value="1"/>
</dbReference>
<evidence type="ECO:0000313" key="4">
    <source>
        <dbReference type="Proteomes" id="UP000077384"/>
    </source>
</evidence>
<dbReference type="InterPro" id="IPR052917">
    <property type="entry name" value="Stress-Dev_Protein"/>
</dbReference>
<dbReference type="Proteomes" id="UP000077384">
    <property type="component" value="Unassembled WGS sequence"/>
</dbReference>
<dbReference type="AlphaFoldDB" id="A0A166SDF5"/>
<dbReference type="EMBL" id="LROR01000056">
    <property type="protein sequence ID" value="OBR92618.1"/>
    <property type="molecule type" value="Genomic_DNA"/>
</dbReference>
<dbReference type="PATRIC" id="fig|1705578.3.peg.1532"/>
<gene>
    <name evidence="3" type="ORF">CLCOS_28550</name>
    <name evidence="2" type="ORF">WX73_01137</name>
</gene>
<reference evidence="3 5" key="2">
    <citation type="journal article" date="2016" name="Front. Microbiol.">
        <title>Industrial Acetogenic Biocatalysts: A Comparative Metabolic and Genomic Analysis.</title>
        <authorList>
            <person name="Bengelsdorf F."/>
            <person name="Poehlein A."/>
            <person name="Sonja S."/>
            <person name="Erz C."/>
            <person name="Hummel T."/>
            <person name="Hoffmeister S."/>
            <person name="Daniel R."/>
            <person name="Durre P."/>
        </authorList>
    </citation>
    <scope>NUCLEOTIDE SEQUENCE [LARGE SCALE GENOMIC DNA]</scope>
    <source>
        <strain evidence="3 5">PTA-10522</strain>
    </source>
</reference>
<dbReference type="InterPro" id="IPR011576">
    <property type="entry name" value="Pyridox_Oxase_N"/>
</dbReference>
<evidence type="ECO:0000313" key="2">
    <source>
        <dbReference type="EMBL" id="OAA92024.1"/>
    </source>
</evidence>
<keyword evidence="5" id="KW-1185">Reference proteome</keyword>
<dbReference type="RefSeq" id="WP_013239018.1">
    <property type="nucleotide sequence ID" value="NZ_LITQ01000022.1"/>
</dbReference>
<dbReference type="PANTHER" id="PTHR34818">
    <property type="entry name" value="PROTEIN BLI-3"/>
    <property type="match status" value="1"/>
</dbReference>
<reference evidence="2 4" key="1">
    <citation type="journal article" date="2015" name="Biotechnol. Bioeng.">
        <title>Genome sequence and phenotypic characterization of Caulobacter segnis.</title>
        <authorList>
            <person name="Patel S."/>
            <person name="Fletcher B."/>
            <person name="Scott D.C."/>
            <person name="Ely B."/>
        </authorList>
    </citation>
    <scope>NUCLEOTIDE SEQUENCE [LARGE SCALE GENOMIC DNA]</scope>
    <source>
        <strain evidence="2 4">PS02</strain>
    </source>
</reference>
<feature type="domain" description="Pyridoxamine 5'-phosphate oxidase N-terminal" evidence="1">
    <location>
        <begin position="3"/>
        <end position="89"/>
    </location>
</feature>
<dbReference type="PANTHER" id="PTHR34818:SF1">
    <property type="entry name" value="PROTEIN BLI-3"/>
    <property type="match status" value="1"/>
</dbReference>
<organism evidence="2 4">
    <name type="scientific">Clostridium coskatii</name>
    <dbReference type="NCBI Taxonomy" id="1705578"/>
    <lineage>
        <taxon>Bacteria</taxon>
        <taxon>Bacillati</taxon>
        <taxon>Bacillota</taxon>
        <taxon>Clostridia</taxon>
        <taxon>Eubacteriales</taxon>
        <taxon>Clostridiaceae</taxon>
        <taxon>Clostridium</taxon>
    </lineage>
</organism>
<dbReference type="Gene3D" id="2.30.110.10">
    <property type="entry name" value="Electron Transport, Fmn-binding Protein, Chain A"/>
    <property type="match status" value="1"/>
</dbReference>
<evidence type="ECO:0000313" key="3">
    <source>
        <dbReference type="EMBL" id="OBR92618.1"/>
    </source>
</evidence>
<accession>A0A166SDF5</accession>
<protein>
    <submittedName>
        <fullName evidence="2">Pyridoxamine 5'-phosphate oxidase</fullName>
    </submittedName>
</protein>
<dbReference type="Proteomes" id="UP000093694">
    <property type="component" value="Unassembled WGS sequence"/>
</dbReference>
<dbReference type="SUPFAM" id="SSF50475">
    <property type="entry name" value="FMN-binding split barrel"/>
    <property type="match status" value="1"/>
</dbReference>
<evidence type="ECO:0000259" key="1">
    <source>
        <dbReference type="Pfam" id="PF01243"/>
    </source>
</evidence>
<dbReference type="InterPro" id="IPR012349">
    <property type="entry name" value="Split_barrel_FMN-bd"/>
</dbReference>
<name>A0A166SDF5_9CLOT</name>
<comment type="caution">
    <text evidence="2">The sequence shown here is derived from an EMBL/GenBank/DDBJ whole genome shotgun (WGS) entry which is preliminary data.</text>
</comment>
<sequence length="133" mass="15530">MKTVVQLLNENRTGAFATVEDGKPRVRPWMFQFEENQKFYFCTANNKDVYKQLQSTPFAEFTTTSKDMITVRLSGKVVFTKDMRYKEKILNENEGLKKMYTTADNPIFEVFYIEHAKATISDFSGQPPKEINF</sequence>
<evidence type="ECO:0000313" key="5">
    <source>
        <dbReference type="Proteomes" id="UP000093694"/>
    </source>
</evidence>